<comment type="caution">
    <text evidence="2">The sequence shown here is derived from an EMBL/GenBank/DDBJ whole genome shotgun (WGS) entry which is preliminary data.</text>
</comment>
<organism evidence="2 3">
    <name type="scientific">Streptomyces curacoi</name>
    <dbReference type="NCBI Taxonomy" id="146536"/>
    <lineage>
        <taxon>Bacteria</taxon>
        <taxon>Bacillati</taxon>
        <taxon>Actinomycetota</taxon>
        <taxon>Actinomycetes</taxon>
        <taxon>Kitasatosporales</taxon>
        <taxon>Streptomycetaceae</taxon>
        <taxon>Streptomyces</taxon>
    </lineage>
</organism>
<keyword evidence="3" id="KW-1185">Reference proteome</keyword>
<dbReference type="AlphaFoldDB" id="A0A117PGU3"/>
<evidence type="ECO:0000313" key="2">
    <source>
        <dbReference type="EMBL" id="KUM79287.1"/>
    </source>
</evidence>
<reference evidence="2 3" key="1">
    <citation type="submission" date="2015-10" db="EMBL/GenBank/DDBJ databases">
        <title>Draft genome sequence of Streptomyces curacoi DSM 40107, type strain for the species Streptomyces curacoi.</title>
        <authorList>
            <person name="Ruckert C."/>
            <person name="Winkler A."/>
            <person name="Kalinowski J."/>
            <person name="Kampfer P."/>
            <person name="Glaeser S."/>
        </authorList>
    </citation>
    <scope>NUCLEOTIDE SEQUENCE [LARGE SCALE GENOMIC DNA]</scope>
    <source>
        <strain evidence="2 3">DSM 40107</strain>
    </source>
</reference>
<dbReference type="Proteomes" id="UP000054024">
    <property type="component" value="Unassembled WGS sequence"/>
</dbReference>
<feature type="region of interest" description="Disordered" evidence="1">
    <location>
        <begin position="36"/>
        <end position="100"/>
    </location>
</feature>
<proteinExistence type="predicted"/>
<protein>
    <submittedName>
        <fullName evidence="2">Uncharacterized protein</fullName>
    </submittedName>
</protein>
<evidence type="ECO:0000313" key="3">
    <source>
        <dbReference type="Proteomes" id="UP000054024"/>
    </source>
</evidence>
<dbReference type="EMBL" id="LMWJ01000006">
    <property type="protein sequence ID" value="KUM79287.1"/>
    <property type="molecule type" value="Genomic_DNA"/>
</dbReference>
<evidence type="ECO:0000256" key="1">
    <source>
        <dbReference type="SAM" id="MobiDB-lite"/>
    </source>
</evidence>
<gene>
    <name evidence="2" type="ORF">AQI70_10680</name>
</gene>
<sequence>MTAFLAVVAVVAFMATAGLPWWVVAAVALLTAGFAAGRSWSPGKGSRNATPSGPAREPAWFAADGGSAARPVSAHVRVTCPEEYTPDKTPADQSPMVRNG</sequence>
<accession>A0A117PGU3</accession>
<dbReference type="RefSeq" id="WP_062146894.1">
    <property type="nucleotide sequence ID" value="NZ_KQ947986.1"/>
</dbReference>
<name>A0A117PGU3_9ACTN</name>